<sequence length="655" mass="69378">MQSSPVKYTGPCPASVTFSATVSVKGASTVRYRWVRGDGSSGPVTTVRAGAKIKLRDRQTFTRSTRGWQAVQVLSPVKLTTRRAAFSVSCEGPEEIHSPKPPSGGQHQAPKASARVTGDSYSGPCRAPGRTLTFSGTVQVSRVPAAVSYRWADSDGGVEARQDLWFSAKDSPRRTVGSSRTFLASASGSRWIEILDRDGRVLSTSNRAPYSVTCAATPAPATASVTGLKVTPATFQGPCTAPVDFTFTADVAASRPTVVTYVWLRGDGTRTPGRWEFKNAGDLTRTVSHTWRVTDPAKLAGGSASIRITSPGRSKAGPVEFTIKCQGLTATGDKVLSPTPQPYTGVCPATVKTSAAVTVTGGPATVEYYWKSPVTPVQRTSVSGTATLTREWSQTSDATGRSGLLVRFPDGPWIESEGADWSVTCEAAEPEAVTVSKPVVTTWSAGGGECTTKNPYQVSAASMVTAPKGMTFPFDLTYRWRWADGGSWQQETVRITGSSAQRLLHTWYTSRSQAGRIFVDVLSPTQVRSEATEYSVTCDGKPPVPNTGGSVVSVTDPRITPSSYTGACPVDLKATATITVSAPTAQPVEYAWVFDNGTSSPTEKIDFPAGGPLTKTAVWDSWRAIKSSGPVTGYLVILSPNPAASDTVSYSVNCT</sequence>
<comment type="caution">
    <text evidence="2">The sequence shown here is derived from an EMBL/GenBank/DDBJ whole genome shotgun (WGS) entry which is preliminary data.</text>
</comment>
<reference evidence="2" key="1">
    <citation type="journal article" date="2014" name="Int. J. Syst. Evol. Microbiol.">
        <title>Complete genome sequence of Corynebacterium casei LMG S-19264T (=DSM 44701T), isolated from a smear-ripened cheese.</title>
        <authorList>
            <consortium name="US DOE Joint Genome Institute (JGI-PGF)"/>
            <person name="Walter F."/>
            <person name="Albersmeier A."/>
            <person name="Kalinowski J."/>
            <person name="Ruckert C."/>
        </authorList>
    </citation>
    <scope>NUCLEOTIDE SEQUENCE</scope>
    <source>
        <strain evidence="2">VKM Ac-2007</strain>
    </source>
</reference>
<dbReference type="EMBL" id="BSEV01000002">
    <property type="protein sequence ID" value="GLK08200.1"/>
    <property type="molecule type" value="Genomic_DNA"/>
</dbReference>
<accession>A0A9W6MBW1</accession>
<name>A0A9W6MBW1_9ACTN</name>
<reference evidence="2" key="2">
    <citation type="submission" date="2023-01" db="EMBL/GenBank/DDBJ databases">
        <authorList>
            <person name="Sun Q."/>
            <person name="Evtushenko L."/>
        </authorList>
    </citation>
    <scope>NUCLEOTIDE SEQUENCE</scope>
    <source>
        <strain evidence="2">VKM Ac-2007</strain>
    </source>
</reference>
<evidence type="ECO:0000256" key="1">
    <source>
        <dbReference type="SAM" id="MobiDB-lite"/>
    </source>
</evidence>
<organism evidence="2 3">
    <name type="scientific">Streptosporangium carneum</name>
    <dbReference type="NCBI Taxonomy" id="47481"/>
    <lineage>
        <taxon>Bacteria</taxon>
        <taxon>Bacillati</taxon>
        <taxon>Actinomycetota</taxon>
        <taxon>Actinomycetes</taxon>
        <taxon>Streptosporangiales</taxon>
        <taxon>Streptosporangiaceae</taxon>
        <taxon>Streptosporangium</taxon>
    </lineage>
</organism>
<dbReference type="AlphaFoldDB" id="A0A9W6MBW1"/>
<evidence type="ECO:0000313" key="3">
    <source>
        <dbReference type="Proteomes" id="UP001143474"/>
    </source>
</evidence>
<protein>
    <submittedName>
        <fullName evidence="2">Uncharacterized protein</fullName>
    </submittedName>
</protein>
<proteinExistence type="predicted"/>
<feature type="region of interest" description="Disordered" evidence="1">
    <location>
        <begin position="90"/>
        <end position="121"/>
    </location>
</feature>
<gene>
    <name evidence="2" type="ORF">GCM10017600_16050</name>
</gene>
<dbReference type="Proteomes" id="UP001143474">
    <property type="component" value="Unassembled WGS sequence"/>
</dbReference>
<evidence type="ECO:0000313" key="2">
    <source>
        <dbReference type="EMBL" id="GLK08200.1"/>
    </source>
</evidence>
<keyword evidence="3" id="KW-1185">Reference proteome</keyword>